<dbReference type="AlphaFoldDB" id="A0A923RRA9"/>
<sequence>MDRTYIEKHANQLIFFLAIVIATFVTAVAVWKVQTVAAAERQEHLSQEVLRFHVLANSDSKRDQELKVKVRDAVLDWMEEALPQGMDVEQTTRWVREHTDELEEISKQTLEENGADDTVSAAVSTCYFPDKTYGDVTFPAGNYEALRIEIGNAKGHNWWCVLYPNLCFLDTTNAVVPDEGKKKLKNVLTEEEYSQITAESEFKIKWFFWGDDK</sequence>
<keyword evidence="1" id="KW-0812">Transmembrane</keyword>
<dbReference type="Proteomes" id="UP000652477">
    <property type="component" value="Unassembled WGS sequence"/>
</dbReference>
<evidence type="ECO:0000313" key="2">
    <source>
        <dbReference type="EMBL" id="MBC5689508.1"/>
    </source>
</evidence>
<dbReference type="RefSeq" id="WP_186876176.1">
    <property type="nucleotide sequence ID" value="NZ_JACOPF010000002.1"/>
</dbReference>
<dbReference type="InterPro" id="IPR014202">
    <property type="entry name" value="Spore_II_R"/>
</dbReference>
<protein>
    <submittedName>
        <fullName evidence="2">Stage II sporulation protein R</fullName>
    </submittedName>
</protein>
<evidence type="ECO:0000256" key="1">
    <source>
        <dbReference type="SAM" id="Phobius"/>
    </source>
</evidence>
<organism evidence="2 3">
    <name type="scientific">Mediterraneibacter hominis</name>
    <dbReference type="NCBI Taxonomy" id="2763054"/>
    <lineage>
        <taxon>Bacteria</taxon>
        <taxon>Bacillati</taxon>
        <taxon>Bacillota</taxon>
        <taxon>Clostridia</taxon>
        <taxon>Lachnospirales</taxon>
        <taxon>Lachnospiraceae</taxon>
        <taxon>Mediterraneibacter</taxon>
    </lineage>
</organism>
<keyword evidence="1" id="KW-1133">Transmembrane helix</keyword>
<gene>
    <name evidence="2" type="primary">spoIIR</name>
    <name evidence="2" type="ORF">H8S37_11320</name>
</gene>
<keyword evidence="3" id="KW-1185">Reference proteome</keyword>
<dbReference type="Pfam" id="PF09551">
    <property type="entry name" value="Spore_II_R"/>
    <property type="match status" value="1"/>
</dbReference>
<dbReference type="NCBIfam" id="TIGR02837">
    <property type="entry name" value="spore_II_R"/>
    <property type="match status" value="1"/>
</dbReference>
<proteinExistence type="predicted"/>
<feature type="transmembrane region" description="Helical" evidence="1">
    <location>
        <begin position="12"/>
        <end position="31"/>
    </location>
</feature>
<reference evidence="2" key="1">
    <citation type="submission" date="2020-08" db="EMBL/GenBank/DDBJ databases">
        <title>Genome public.</title>
        <authorList>
            <person name="Liu C."/>
            <person name="Sun Q."/>
        </authorList>
    </citation>
    <scope>NUCLEOTIDE SEQUENCE</scope>
    <source>
        <strain evidence="2">NSJ-55</strain>
    </source>
</reference>
<accession>A0A923RRA9</accession>
<name>A0A923RRA9_9FIRM</name>
<evidence type="ECO:0000313" key="3">
    <source>
        <dbReference type="Proteomes" id="UP000652477"/>
    </source>
</evidence>
<comment type="caution">
    <text evidence="2">The sequence shown here is derived from an EMBL/GenBank/DDBJ whole genome shotgun (WGS) entry which is preliminary data.</text>
</comment>
<dbReference type="EMBL" id="JACOPF010000002">
    <property type="protein sequence ID" value="MBC5689508.1"/>
    <property type="molecule type" value="Genomic_DNA"/>
</dbReference>
<keyword evidence="1" id="KW-0472">Membrane</keyword>